<dbReference type="GO" id="GO:0030288">
    <property type="term" value="C:outer membrane-bounded periplasmic space"/>
    <property type="evidence" value="ECO:0007669"/>
    <property type="project" value="InterPro"/>
</dbReference>
<comment type="subunit">
    <text evidence="8">The basal body constitutes a major portion of the flagellar organelle and consists of four rings (L,P,S, and M) mounted on a central rod.</text>
</comment>
<keyword evidence="9" id="KW-0966">Cell projection</keyword>
<comment type="function">
    <text evidence="1 8">Assembles around the rod to form the L-ring and probably protects the motor/basal body from shearing forces during rotation.</text>
</comment>
<dbReference type="EMBL" id="QPMH01000001">
    <property type="protein sequence ID" value="RDD63655.1"/>
    <property type="molecule type" value="Genomic_DNA"/>
</dbReference>
<dbReference type="GO" id="GO:0071973">
    <property type="term" value="P:bacterial-type flagellum-dependent cell motility"/>
    <property type="evidence" value="ECO:0007669"/>
    <property type="project" value="InterPro"/>
</dbReference>
<evidence type="ECO:0000256" key="3">
    <source>
        <dbReference type="ARBA" id="ARBA00019515"/>
    </source>
</evidence>
<evidence type="ECO:0000256" key="7">
    <source>
        <dbReference type="ARBA" id="ARBA00032344"/>
    </source>
</evidence>
<keyword evidence="4 8" id="KW-0732">Signal</keyword>
<comment type="similarity">
    <text evidence="8">Belongs to the FlgI family.</text>
</comment>
<dbReference type="Proteomes" id="UP000253941">
    <property type="component" value="Unassembled WGS sequence"/>
</dbReference>
<proteinExistence type="inferred from homology"/>
<keyword evidence="6 8" id="KW-0975">Bacterial flagellum</keyword>
<keyword evidence="10" id="KW-1185">Reference proteome</keyword>
<dbReference type="RefSeq" id="WP_114580168.1">
    <property type="nucleotide sequence ID" value="NZ_QPMH01000001.1"/>
</dbReference>
<evidence type="ECO:0000313" key="9">
    <source>
        <dbReference type="EMBL" id="RDD63655.1"/>
    </source>
</evidence>
<dbReference type="GO" id="GO:0009428">
    <property type="term" value="C:bacterial-type flagellum basal body, distal rod, P ring"/>
    <property type="evidence" value="ECO:0007669"/>
    <property type="project" value="InterPro"/>
</dbReference>
<evidence type="ECO:0000256" key="2">
    <source>
        <dbReference type="ARBA" id="ARBA00004117"/>
    </source>
</evidence>
<feature type="chain" id="PRO_5017091376" description="Flagellar P-ring protein" evidence="8">
    <location>
        <begin position="25"/>
        <end position="373"/>
    </location>
</feature>
<evidence type="ECO:0000256" key="1">
    <source>
        <dbReference type="ARBA" id="ARBA00002591"/>
    </source>
</evidence>
<dbReference type="Pfam" id="PF02119">
    <property type="entry name" value="FlgI"/>
    <property type="match status" value="1"/>
</dbReference>
<dbReference type="PANTHER" id="PTHR30381:SF0">
    <property type="entry name" value="FLAGELLAR P-RING PROTEIN"/>
    <property type="match status" value="1"/>
</dbReference>
<sequence length="373" mass="39023" precursor="true">MTGHIGRILLAGLLALSVLLPAGAAAQSRIKDIADVEGVRDNMLVGYGLVVGLNGTGDDLDDSVFTRESLIGMLQRLGVNARDEDLDTDNIAAVMVTANLPPFARQGTRIDVNVSALGNAESLLGGTLLVTPLVGADGEVYAVAQGPLAVAGFQAGGNAETVTKGVPTNGRIPNGAIVEREIDFELASLSTVNLTLRNPDFTTARRVATAINSFIGGKTAQSLDPSTVRVQVPENYKGSTVGLITDIEQLPVSPDQIAKVVIDEQSGVIVMGEKVRISTVAIAQGNLTIRVTETPQVSQPSPFAEQGETQVVDRTEVEVDEDEERRMAVLPQGVSLQELVNGLNALGVGPRDLITILQAIKAAGALQAEIKVL</sequence>
<evidence type="ECO:0000256" key="5">
    <source>
        <dbReference type="ARBA" id="ARBA00022764"/>
    </source>
</evidence>
<dbReference type="AlphaFoldDB" id="A0A369TH09"/>
<comment type="caution">
    <text evidence="9">The sequence shown here is derived from an EMBL/GenBank/DDBJ whole genome shotgun (WGS) entry which is preliminary data.</text>
</comment>
<gene>
    <name evidence="8" type="primary">flgI</name>
    <name evidence="9" type="ORF">DRB17_00260</name>
</gene>
<dbReference type="PANTHER" id="PTHR30381">
    <property type="entry name" value="FLAGELLAR P-RING PERIPLASMIC PROTEIN FLGI"/>
    <property type="match status" value="1"/>
</dbReference>
<evidence type="ECO:0000313" key="10">
    <source>
        <dbReference type="Proteomes" id="UP000253941"/>
    </source>
</evidence>
<name>A0A369TH09_9PROT</name>
<keyword evidence="5" id="KW-0574">Periplasm</keyword>
<keyword evidence="9" id="KW-0282">Flagellum</keyword>
<dbReference type="NCBIfam" id="NF003676">
    <property type="entry name" value="PRK05303.1"/>
    <property type="match status" value="1"/>
</dbReference>
<organism evidence="9 10">
    <name type="scientific">Ferruginivarius sediminum</name>
    <dbReference type="NCBI Taxonomy" id="2661937"/>
    <lineage>
        <taxon>Bacteria</taxon>
        <taxon>Pseudomonadati</taxon>
        <taxon>Pseudomonadota</taxon>
        <taxon>Alphaproteobacteria</taxon>
        <taxon>Rhodospirillales</taxon>
        <taxon>Rhodospirillaceae</taxon>
        <taxon>Ferruginivarius</taxon>
    </lineage>
</organism>
<reference evidence="9 10" key="1">
    <citation type="submission" date="2018-07" db="EMBL/GenBank/DDBJ databases">
        <title>Venubactetium sediminum gen. nov., sp. nov., isolated from a marine solar saltern.</title>
        <authorList>
            <person name="Wang S."/>
        </authorList>
    </citation>
    <scope>NUCLEOTIDE SEQUENCE [LARGE SCALE GENOMIC DNA]</scope>
    <source>
        <strain evidence="9 10">WD2A32</strain>
    </source>
</reference>
<evidence type="ECO:0000256" key="6">
    <source>
        <dbReference type="ARBA" id="ARBA00023143"/>
    </source>
</evidence>
<feature type="signal peptide" evidence="8">
    <location>
        <begin position="1"/>
        <end position="24"/>
    </location>
</feature>
<evidence type="ECO:0000256" key="8">
    <source>
        <dbReference type="HAMAP-Rule" id="MF_00416"/>
    </source>
</evidence>
<comment type="subcellular location">
    <subcellularLocation>
        <location evidence="2 8">Bacterial flagellum basal body</location>
    </subcellularLocation>
</comment>
<dbReference type="PRINTS" id="PR01010">
    <property type="entry name" value="FLGPRINGFLGI"/>
</dbReference>
<dbReference type="InterPro" id="IPR001782">
    <property type="entry name" value="Flag_FlgI"/>
</dbReference>
<dbReference type="GO" id="GO:0005198">
    <property type="term" value="F:structural molecule activity"/>
    <property type="evidence" value="ECO:0007669"/>
    <property type="project" value="InterPro"/>
</dbReference>
<protein>
    <recommendedName>
        <fullName evidence="3 8">Flagellar P-ring protein</fullName>
    </recommendedName>
    <alternativeName>
        <fullName evidence="7 8">Basal body P-ring protein</fullName>
    </alternativeName>
</protein>
<evidence type="ECO:0000256" key="4">
    <source>
        <dbReference type="ARBA" id="ARBA00022729"/>
    </source>
</evidence>
<accession>A0A369TH09</accession>
<dbReference type="HAMAP" id="MF_00416">
    <property type="entry name" value="FlgI"/>
    <property type="match status" value="1"/>
</dbReference>
<keyword evidence="9" id="KW-0969">Cilium</keyword>